<accession>A0A1X2IL03</accession>
<feature type="transmembrane region" description="Helical" evidence="3">
    <location>
        <begin position="635"/>
        <end position="654"/>
    </location>
</feature>
<keyword evidence="3" id="KW-0812">Transmembrane</keyword>
<comment type="caution">
    <text evidence="4">The sequence shown here is derived from an EMBL/GenBank/DDBJ whole genome shotgun (WGS) entry which is preliminary data.</text>
</comment>
<feature type="compositionally biased region" description="Polar residues" evidence="2">
    <location>
        <begin position="133"/>
        <end position="145"/>
    </location>
</feature>
<dbReference type="AlphaFoldDB" id="A0A1X2IL03"/>
<sequence>MNAMDSNDSDWDEGPSSSHCSTTPIHPVPFALLKVQIKRLVQQHRERTYQPREPAVIATKDLLTVIDNYEHEHDVMLLTLKQKTAIQPYTLLDPDLEMTPGDILNLLQLVFTCPSSANSLSAPTSPLPALPRTSATLQPHSSRRLSATSLHIATTDVIPATVSEFENGHAHEPTSTPHSEATHNGYSNHLMISKQNDEVPDDDDDHDEFIHYYRRSLVLTQQLKLSEKSLARMTRDNEDQISVLQNRVDDMTDEVGKQKRELLEYKAKETKSLEQIGMLEAHIDTIQKSETDQKQVYLSIKCLYDKKCGETQKLQELLKQKELDLQHAETFLGNFHLEFKHLTEERNRLALLQQDLERELIASHHTHAQLAEQRSENDRLKQVIDTLKYDLDLARNEKLSCGLEDTTNLIETLEAEVNGQLQLKTEEDAISLEKIHQTQVDQRLKSAEDEKDYYKSKATEAMKDLERVKDELSYLKKAMDSENRLLVTELEDLQTRQNMELSVARQSLSTANDDFSSSGDKYYGTVTTKDDAATIISSSASSSSSTTSNSISSTNTNDRFAQFSQSSTDVWSQSRVRGKKLGVEKKREVRDLHNVSSAFRYIHHKHGSLPSAMHYNTTLTTRQKDDKVITGTVTFAIYTLLVYVFGIVTSTFLVENGPPASWEQALMVTAGESGGSYKLLDILLYWIERLLFEGDGVALS</sequence>
<feature type="region of interest" description="Disordered" evidence="2">
    <location>
        <begin position="537"/>
        <end position="556"/>
    </location>
</feature>
<dbReference type="Proteomes" id="UP000193560">
    <property type="component" value="Unassembled WGS sequence"/>
</dbReference>
<reference evidence="4 5" key="1">
    <citation type="submission" date="2016-07" db="EMBL/GenBank/DDBJ databases">
        <title>Pervasive Adenine N6-methylation of Active Genes in Fungi.</title>
        <authorList>
            <consortium name="DOE Joint Genome Institute"/>
            <person name="Mondo S.J."/>
            <person name="Dannebaum R.O."/>
            <person name="Kuo R.C."/>
            <person name="Labutti K."/>
            <person name="Haridas S."/>
            <person name="Kuo A."/>
            <person name="Salamov A."/>
            <person name="Ahrendt S.R."/>
            <person name="Lipzen A."/>
            <person name="Sullivan W."/>
            <person name="Andreopoulos W.B."/>
            <person name="Clum A."/>
            <person name="Lindquist E."/>
            <person name="Daum C."/>
            <person name="Ramamoorthy G.K."/>
            <person name="Gryganskyi A."/>
            <person name="Culley D."/>
            <person name="Magnuson J.K."/>
            <person name="James T.Y."/>
            <person name="O'Malley M.A."/>
            <person name="Stajich J.E."/>
            <person name="Spatafora J.W."/>
            <person name="Visel A."/>
            <person name="Grigoriev I.V."/>
        </authorList>
    </citation>
    <scope>NUCLEOTIDE SEQUENCE [LARGE SCALE GENOMIC DNA]</scope>
    <source>
        <strain evidence="4 5">NRRL 1336</strain>
    </source>
</reference>
<keyword evidence="3" id="KW-0472">Membrane</keyword>
<protein>
    <submittedName>
        <fullName evidence="4">Uncharacterized protein</fullName>
    </submittedName>
</protein>
<evidence type="ECO:0000256" key="3">
    <source>
        <dbReference type="SAM" id="Phobius"/>
    </source>
</evidence>
<evidence type="ECO:0000313" key="4">
    <source>
        <dbReference type="EMBL" id="ORZ18459.1"/>
    </source>
</evidence>
<gene>
    <name evidence="4" type="ORF">BCR42DRAFT_410868</name>
</gene>
<keyword evidence="1" id="KW-0175">Coiled coil</keyword>
<dbReference type="STRING" id="90262.A0A1X2IL03"/>
<feature type="coiled-coil region" evidence="1">
    <location>
        <begin position="339"/>
        <end position="496"/>
    </location>
</feature>
<proteinExistence type="predicted"/>
<name>A0A1X2IL03_9FUNG</name>
<keyword evidence="3" id="KW-1133">Transmembrane helix</keyword>
<evidence type="ECO:0000256" key="1">
    <source>
        <dbReference type="SAM" id="Coils"/>
    </source>
</evidence>
<keyword evidence="5" id="KW-1185">Reference proteome</keyword>
<dbReference type="OrthoDB" id="432685at2759"/>
<dbReference type="EMBL" id="MCGE01000008">
    <property type="protein sequence ID" value="ORZ18459.1"/>
    <property type="molecule type" value="Genomic_DNA"/>
</dbReference>
<evidence type="ECO:0000313" key="5">
    <source>
        <dbReference type="Proteomes" id="UP000193560"/>
    </source>
</evidence>
<evidence type="ECO:0000256" key="2">
    <source>
        <dbReference type="SAM" id="MobiDB-lite"/>
    </source>
</evidence>
<feature type="coiled-coil region" evidence="1">
    <location>
        <begin position="241"/>
        <end position="268"/>
    </location>
</feature>
<feature type="region of interest" description="Disordered" evidence="2">
    <location>
        <begin position="121"/>
        <end position="145"/>
    </location>
</feature>
<organism evidence="4 5">
    <name type="scientific">Absidia repens</name>
    <dbReference type="NCBI Taxonomy" id="90262"/>
    <lineage>
        <taxon>Eukaryota</taxon>
        <taxon>Fungi</taxon>
        <taxon>Fungi incertae sedis</taxon>
        <taxon>Mucoromycota</taxon>
        <taxon>Mucoromycotina</taxon>
        <taxon>Mucoromycetes</taxon>
        <taxon>Mucorales</taxon>
        <taxon>Cunninghamellaceae</taxon>
        <taxon>Absidia</taxon>
    </lineage>
</organism>
<feature type="region of interest" description="Disordered" evidence="2">
    <location>
        <begin position="1"/>
        <end position="22"/>
    </location>
</feature>